<evidence type="ECO:0000313" key="1">
    <source>
        <dbReference type="EMBL" id="KAB8267635.1"/>
    </source>
</evidence>
<organism evidence="1 2">
    <name type="scientific">Aspergillus minisclerotigenes</name>
    <dbReference type="NCBI Taxonomy" id="656917"/>
    <lineage>
        <taxon>Eukaryota</taxon>
        <taxon>Fungi</taxon>
        <taxon>Dikarya</taxon>
        <taxon>Ascomycota</taxon>
        <taxon>Pezizomycotina</taxon>
        <taxon>Eurotiomycetes</taxon>
        <taxon>Eurotiomycetidae</taxon>
        <taxon>Eurotiales</taxon>
        <taxon>Aspergillaceae</taxon>
        <taxon>Aspergillus</taxon>
        <taxon>Aspergillus subgen. Circumdati</taxon>
    </lineage>
</organism>
<keyword evidence="2" id="KW-1185">Reference proteome</keyword>
<accession>A0A5N6IMS9</accession>
<dbReference type="PANTHER" id="PTHR10811">
    <property type="entry name" value="FRINGE-RELATED"/>
    <property type="match status" value="1"/>
</dbReference>
<dbReference type="Gene3D" id="3.90.550.50">
    <property type="match status" value="1"/>
</dbReference>
<dbReference type="InterPro" id="IPR006740">
    <property type="entry name" value="DUF604"/>
</dbReference>
<dbReference type="Proteomes" id="UP000326289">
    <property type="component" value="Unassembled WGS sequence"/>
</dbReference>
<evidence type="ECO:0000313" key="2">
    <source>
        <dbReference type="Proteomes" id="UP000326289"/>
    </source>
</evidence>
<gene>
    <name evidence="1" type="ORF">BDV30DRAFT_34429</name>
</gene>
<dbReference type="AlphaFoldDB" id="A0A5N6IMS9"/>
<dbReference type="Pfam" id="PF04646">
    <property type="entry name" value="DUF604"/>
    <property type="match status" value="1"/>
</dbReference>
<name>A0A5N6IMS9_9EURO</name>
<proteinExistence type="predicted"/>
<reference evidence="1 2" key="1">
    <citation type="submission" date="2019-04" db="EMBL/GenBank/DDBJ databases">
        <title>Fungal friends and foes A comparative genomics study of 23 Aspergillus species from section Flavi.</title>
        <authorList>
            <consortium name="DOE Joint Genome Institute"/>
            <person name="Kjaerbolling I."/>
            <person name="Vesth T.C."/>
            <person name="Frisvad J.C."/>
            <person name="Nybo J.L."/>
            <person name="Theobald S."/>
            <person name="Kildgaard S."/>
            <person name="Petersen T.I."/>
            <person name="Kuo A."/>
            <person name="Sato A."/>
            <person name="Lyhne E.K."/>
            <person name="Kogle M.E."/>
            <person name="Wiebenga A."/>
            <person name="Kun R.S."/>
            <person name="Lubbers R.J."/>
            <person name="Makela M.R."/>
            <person name="Barry K."/>
            <person name="Chovatia M."/>
            <person name="Clum A."/>
            <person name="Daum C."/>
            <person name="Haridas S."/>
            <person name="He G."/>
            <person name="LaButti K."/>
            <person name="Lipzen A."/>
            <person name="Mondo S."/>
            <person name="Pangilinan J."/>
            <person name="Riley R."/>
            <person name="Salamov A."/>
            <person name="Simmons B.A."/>
            <person name="Magnuson J.K."/>
            <person name="Henrissat B."/>
            <person name="Mortensen U.H."/>
            <person name="Larsen T.O."/>
            <person name="De vries R.P."/>
            <person name="Grigoriev I.V."/>
            <person name="Machida M."/>
            <person name="Baker S.E."/>
            <person name="Andersen M.R."/>
        </authorList>
    </citation>
    <scope>NUCLEOTIDE SEQUENCE [LARGE SCALE GENOMIC DNA]</scope>
    <source>
        <strain evidence="1 2">CBS 117635</strain>
    </source>
</reference>
<sequence>MTNLVQRLATYDSTEPQYIGALAENFMQMYHGNYMVYGGAETFLSTPLVQQFNVVFHTCYDSKGAGDRMIARCIYSHTTTKRKWEHGLHQLDLRGNASGFYESGRTLPLSLHHWKSWFHADMIALRKVAAICGEPCPLRRWQLPDDWYLINGLFVVKYSVPLQDSIFMEQTWDNNNGSIRG</sequence>
<protein>
    <submittedName>
        <fullName evidence="1">Uncharacterized protein</fullName>
    </submittedName>
</protein>
<dbReference type="EMBL" id="ML732894">
    <property type="protein sequence ID" value="KAB8267635.1"/>
    <property type="molecule type" value="Genomic_DNA"/>
</dbReference>